<gene>
    <name evidence="2" type="ORF">RHRU231_890008</name>
</gene>
<sequence length="66" mass="7374">MRRRLSQLNRPRLGDKITGQTLGYQDSNLEWLNQNQLCCQLHHTPMACSGDPPRGGAASVPNREEG</sequence>
<proteinExistence type="predicted"/>
<evidence type="ECO:0000313" key="2">
    <source>
        <dbReference type="EMBL" id="CDZ91910.1"/>
    </source>
</evidence>
<reference evidence="2 3" key="1">
    <citation type="journal article" date="2014" name="Genome Announc.">
        <title>Draft Genome Sequence of Propane- and Butane-Oxidizing Actinobacterium Rhodococcus ruber IEGM 231.</title>
        <authorList>
            <person name="Ivshina I.B."/>
            <person name="Kuyukina M.S."/>
            <person name="Krivoruchko A.V."/>
            <person name="Barbe V."/>
            <person name="Fischer C."/>
        </authorList>
    </citation>
    <scope>NUCLEOTIDE SEQUENCE [LARGE SCALE GENOMIC DNA]</scope>
</reference>
<protein>
    <submittedName>
        <fullName evidence="2">Uncharacterized protein</fullName>
    </submittedName>
</protein>
<accession>A0A098BUM4</accession>
<evidence type="ECO:0000313" key="3">
    <source>
        <dbReference type="Proteomes" id="UP000042997"/>
    </source>
</evidence>
<dbReference type="AlphaFoldDB" id="A0A098BUM4"/>
<name>A0A098BUM4_9NOCA</name>
<evidence type="ECO:0000256" key="1">
    <source>
        <dbReference type="SAM" id="MobiDB-lite"/>
    </source>
</evidence>
<dbReference type="Proteomes" id="UP000042997">
    <property type="component" value="Unassembled WGS sequence"/>
</dbReference>
<feature type="region of interest" description="Disordered" evidence="1">
    <location>
        <begin position="44"/>
        <end position="66"/>
    </location>
</feature>
<organism evidence="2 3">
    <name type="scientific">Rhodococcus ruber</name>
    <dbReference type="NCBI Taxonomy" id="1830"/>
    <lineage>
        <taxon>Bacteria</taxon>
        <taxon>Bacillati</taxon>
        <taxon>Actinomycetota</taxon>
        <taxon>Actinomycetes</taxon>
        <taxon>Mycobacteriales</taxon>
        <taxon>Nocardiaceae</taxon>
        <taxon>Rhodococcus</taxon>
    </lineage>
</organism>
<dbReference type="EMBL" id="CCSD01000104">
    <property type="protein sequence ID" value="CDZ91910.1"/>
    <property type="molecule type" value="Genomic_DNA"/>
</dbReference>